<name>A1ZJZ7_MICM2</name>
<accession>A1ZJZ7</accession>
<reference evidence="1 2" key="1">
    <citation type="submission" date="2007-01" db="EMBL/GenBank/DDBJ databases">
        <authorList>
            <person name="Haygood M."/>
            <person name="Podell S."/>
            <person name="Anderson C."/>
            <person name="Hopkinson B."/>
            <person name="Roe K."/>
            <person name="Barbeau K."/>
            <person name="Gaasterland T."/>
            <person name="Ferriera S."/>
            <person name="Johnson J."/>
            <person name="Kravitz S."/>
            <person name="Beeson K."/>
            <person name="Sutton G."/>
            <person name="Rogers Y.-H."/>
            <person name="Friedman R."/>
            <person name="Frazier M."/>
            <person name="Venter J.C."/>
        </authorList>
    </citation>
    <scope>NUCLEOTIDE SEQUENCE [LARGE SCALE GENOMIC DNA]</scope>
    <source>
        <strain evidence="1 2">ATCC 23134</strain>
    </source>
</reference>
<dbReference type="EMBL" id="AAWS01000011">
    <property type="protein sequence ID" value="EAY29450.1"/>
    <property type="molecule type" value="Genomic_DNA"/>
</dbReference>
<evidence type="ECO:0000313" key="1">
    <source>
        <dbReference type="EMBL" id="EAY29450.1"/>
    </source>
</evidence>
<proteinExistence type="predicted"/>
<dbReference type="Proteomes" id="UP000004095">
    <property type="component" value="Unassembled WGS sequence"/>
</dbReference>
<evidence type="ECO:0000313" key="2">
    <source>
        <dbReference type="Proteomes" id="UP000004095"/>
    </source>
</evidence>
<comment type="caution">
    <text evidence="1">The sequence shown here is derived from an EMBL/GenBank/DDBJ whole genome shotgun (WGS) entry which is preliminary data.</text>
</comment>
<protein>
    <submittedName>
        <fullName evidence="1">Uncharacterized protein</fullName>
    </submittedName>
</protein>
<gene>
    <name evidence="1" type="ORF">M23134_01510</name>
</gene>
<dbReference type="AlphaFoldDB" id="A1ZJZ7"/>
<keyword evidence="2" id="KW-1185">Reference proteome</keyword>
<organism evidence="1 2">
    <name type="scientific">Microscilla marina ATCC 23134</name>
    <dbReference type="NCBI Taxonomy" id="313606"/>
    <lineage>
        <taxon>Bacteria</taxon>
        <taxon>Pseudomonadati</taxon>
        <taxon>Bacteroidota</taxon>
        <taxon>Cytophagia</taxon>
        <taxon>Cytophagales</taxon>
        <taxon>Microscillaceae</taxon>
        <taxon>Microscilla</taxon>
    </lineage>
</organism>
<sequence>MKEKFLDMLQNDFLEGFIGLVKGEILHRYIIMCTANYPLLYEYLEPEFGFGHFYKKIPFENIAMGGLKDFQTGYIYFWFGTSTKSLAKATEVATKYKQIAIRDNVEKKEIRLK</sequence>